<keyword evidence="2" id="KW-1185">Reference proteome</keyword>
<proteinExistence type="predicted"/>
<organism evidence="1 2">
    <name type="scientific">Elysia crispata</name>
    <name type="common">lettuce slug</name>
    <dbReference type="NCBI Taxonomy" id="231223"/>
    <lineage>
        <taxon>Eukaryota</taxon>
        <taxon>Metazoa</taxon>
        <taxon>Spiralia</taxon>
        <taxon>Lophotrochozoa</taxon>
        <taxon>Mollusca</taxon>
        <taxon>Gastropoda</taxon>
        <taxon>Heterobranchia</taxon>
        <taxon>Euthyneura</taxon>
        <taxon>Panpulmonata</taxon>
        <taxon>Sacoglossa</taxon>
        <taxon>Placobranchoidea</taxon>
        <taxon>Plakobranchidae</taxon>
        <taxon>Elysia</taxon>
    </lineage>
</organism>
<protein>
    <submittedName>
        <fullName evidence="1">Uncharacterized protein</fullName>
    </submittedName>
</protein>
<gene>
    <name evidence="1" type="ORF">RRG08_014673</name>
</gene>
<reference evidence="1" key="1">
    <citation type="journal article" date="2023" name="G3 (Bethesda)">
        <title>A reference genome for the long-term kleptoplast-retaining sea slug Elysia crispata morphotype clarki.</title>
        <authorList>
            <person name="Eastman K.E."/>
            <person name="Pendleton A.L."/>
            <person name="Shaikh M.A."/>
            <person name="Suttiyut T."/>
            <person name="Ogas R."/>
            <person name="Tomko P."/>
            <person name="Gavelis G."/>
            <person name="Widhalm J.R."/>
            <person name="Wisecaver J.H."/>
        </authorList>
    </citation>
    <scope>NUCLEOTIDE SEQUENCE</scope>
    <source>
        <strain evidence="1">ECLA1</strain>
    </source>
</reference>
<evidence type="ECO:0000313" key="2">
    <source>
        <dbReference type="Proteomes" id="UP001283361"/>
    </source>
</evidence>
<accession>A0AAE0YIK7</accession>
<dbReference type="Proteomes" id="UP001283361">
    <property type="component" value="Unassembled WGS sequence"/>
</dbReference>
<dbReference type="EMBL" id="JAWDGP010006162">
    <property type="protein sequence ID" value="KAK3746199.1"/>
    <property type="molecule type" value="Genomic_DNA"/>
</dbReference>
<dbReference type="AlphaFoldDB" id="A0AAE0YIK7"/>
<comment type="caution">
    <text evidence="1">The sequence shown here is derived from an EMBL/GenBank/DDBJ whole genome shotgun (WGS) entry which is preliminary data.</text>
</comment>
<evidence type="ECO:0000313" key="1">
    <source>
        <dbReference type="EMBL" id="KAK3746199.1"/>
    </source>
</evidence>
<name>A0AAE0YIK7_9GAST</name>
<sequence length="46" mass="4720">MAASELRGPVFSCRLWSGPINTQQLVSSVAPSSLVACGLAPSTRSS</sequence>